<dbReference type="GO" id="GO:0005829">
    <property type="term" value="C:cytosol"/>
    <property type="evidence" value="ECO:0007669"/>
    <property type="project" value="TreeGrafter"/>
</dbReference>
<dbReference type="GO" id="GO:0005739">
    <property type="term" value="C:mitochondrion"/>
    <property type="evidence" value="ECO:0007669"/>
    <property type="project" value="TreeGrafter"/>
</dbReference>
<evidence type="ECO:0000256" key="1">
    <source>
        <dbReference type="ARBA" id="ARBA00010552"/>
    </source>
</evidence>
<dbReference type="OMA" id="GSYFKEP"/>
<dbReference type="AlphaFoldDB" id="V4AMR8"/>
<sequence>MSGFVRRIIHTSKAPKAVGPYSQAVVADNTMYISGQIGFNPETMELVEGGAVGQADQALKNMGAILEAAGATFNNVVKCTVLLQDINDFTKVNEVYSKYFSKSLPARAAYQVAALPKNGLVEIEAIAVLGEVKDQ</sequence>
<organism evidence="2 3">
    <name type="scientific">Lottia gigantea</name>
    <name type="common">Giant owl limpet</name>
    <dbReference type="NCBI Taxonomy" id="225164"/>
    <lineage>
        <taxon>Eukaryota</taxon>
        <taxon>Metazoa</taxon>
        <taxon>Spiralia</taxon>
        <taxon>Lophotrochozoa</taxon>
        <taxon>Mollusca</taxon>
        <taxon>Gastropoda</taxon>
        <taxon>Patellogastropoda</taxon>
        <taxon>Lottioidea</taxon>
        <taxon>Lottiidae</taxon>
        <taxon>Lottia</taxon>
    </lineage>
</organism>
<dbReference type="STRING" id="225164.V4AMR8"/>
<dbReference type="InterPro" id="IPR035959">
    <property type="entry name" value="RutC-like_sf"/>
</dbReference>
<name>V4AMR8_LOTGI</name>
<dbReference type="PANTHER" id="PTHR11803">
    <property type="entry name" value="2-IMINOBUTANOATE/2-IMINOPROPANOATE DEAMINASE RIDA"/>
    <property type="match status" value="1"/>
</dbReference>
<gene>
    <name evidence="2" type="ORF">LOTGIDRAFT_208507</name>
</gene>
<dbReference type="SUPFAM" id="SSF55298">
    <property type="entry name" value="YjgF-like"/>
    <property type="match status" value="1"/>
</dbReference>
<dbReference type="RefSeq" id="XP_009044019.1">
    <property type="nucleotide sequence ID" value="XM_009045771.1"/>
</dbReference>
<reference evidence="2 3" key="1">
    <citation type="journal article" date="2013" name="Nature">
        <title>Insights into bilaterian evolution from three spiralian genomes.</title>
        <authorList>
            <person name="Simakov O."/>
            <person name="Marletaz F."/>
            <person name="Cho S.J."/>
            <person name="Edsinger-Gonzales E."/>
            <person name="Havlak P."/>
            <person name="Hellsten U."/>
            <person name="Kuo D.H."/>
            <person name="Larsson T."/>
            <person name="Lv J."/>
            <person name="Arendt D."/>
            <person name="Savage R."/>
            <person name="Osoegawa K."/>
            <person name="de Jong P."/>
            <person name="Grimwood J."/>
            <person name="Chapman J.A."/>
            <person name="Shapiro H."/>
            <person name="Aerts A."/>
            <person name="Otillar R.P."/>
            <person name="Terry A.Y."/>
            <person name="Boore J.L."/>
            <person name="Grigoriev I.V."/>
            <person name="Lindberg D.R."/>
            <person name="Seaver E.C."/>
            <person name="Weisblat D.A."/>
            <person name="Putnam N.H."/>
            <person name="Rokhsar D.S."/>
        </authorList>
    </citation>
    <scope>NUCLEOTIDE SEQUENCE [LARGE SCALE GENOMIC DNA]</scope>
</reference>
<dbReference type="OrthoDB" id="309640at2759"/>
<dbReference type="GO" id="GO:0019239">
    <property type="term" value="F:deaminase activity"/>
    <property type="evidence" value="ECO:0007669"/>
    <property type="project" value="TreeGrafter"/>
</dbReference>
<dbReference type="NCBIfam" id="TIGR00004">
    <property type="entry name" value="Rid family detoxifying hydrolase"/>
    <property type="match status" value="1"/>
</dbReference>
<dbReference type="InterPro" id="IPR006056">
    <property type="entry name" value="RidA"/>
</dbReference>
<dbReference type="GeneID" id="20246068"/>
<evidence type="ECO:0000313" key="2">
    <source>
        <dbReference type="EMBL" id="ESP05474.1"/>
    </source>
</evidence>
<evidence type="ECO:0008006" key="4">
    <source>
        <dbReference type="Google" id="ProtNLM"/>
    </source>
</evidence>
<evidence type="ECO:0000313" key="3">
    <source>
        <dbReference type="Proteomes" id="UP000030746"/>
    </source>
</evidence>
<dbReference type="FunFam" id="3.30.1330.40:FF:000001">
    <property type="entry name" value="L-PSP family endoribonuclease"/>
    <property type="match status" value="1"/>
</dbReference>
<keyword evidence="3" id="KW-1185">Reference proteome</keyword>
<comment type="similarity">
    <text evidence="1">Belongs to the RutC family.</text>
</comment>
<dbReference type="EMBL" id="KB199650">
    <property type="protein sequence ID" value="ESP05474.1"/>
    <property type="molecule type" value="Genomic_DNA"/>
</dbReference>
<dbReference type="CTD" id="20246068"/>
<protein>
    <recommendedName>
        <fullName evidence="4">2-iminobutanoate/2-iminopropanoate deaminase</fullName>
    </recommendedName>
</protein>
<dbReference type="PANTHER" id="PTHR11803:SF39">
    <property type="entry name" value="2-IMINOBUTANOATE_2-IMINOPROPANOATE DEAMINASE"/>
    <property type="match status" value="1"/>
</dbReference>
<dbReference type="Proteomes" id="UP000030746">
    <property type="component" value="Unassembled WGS sequence"/>
</dbReference>
<dbReference type="InterPro" id="IPR006175">
    <property type="entry name" value="YjgF/YER057c/UK114"/>
</dbReference>
<dbReference type="Gene3D" id="3.30.1330.40">
    <property type="entry name" value="RutC-like"/>
    <property type="match status" value="1"/>
</dbReference>
<dbReference type="Pfam" id="PF01042">
    <property type="entry name" value="Ribonuc_L-PSP"/>
    <property type="match status" value="1"/>
</dbReference>
<dbReference type="HOGENOM" id="CLU_100715_7_1_1"/>
<dbReference type="InterPro" id="IPR019897">
    <property type="entry name" value="RidA_CS"/>
</dbReference>
<proteinExistence type="inferred from homology"/>
<accession>V4AMR8</accession>
<dbReference type="KEGG" id="lgi:LOTGIDRAFT_208507"/>
<dbReference type="PROSITE" id="PS01094">
    <property type="entry name" value="UPF0076"/>
    <property type="match status" value="1"/>
</dbReference>
<dbReference type="CDD" id="cd00448">
    <property type="entry name" value="YjgF_YER057c_UK114_family"/>
    <property type="match status" value="1"/>
</dbReference>